<dbReference type="EMBL" id="JAUTXU010000027">
    <property type="protein sequence ID" value="KAK3719271.1"/>
    <property type="molecule type" value="Genomic_DNA"/>
</dbReference>
<proteinExistence type="predicted"/>
<keyword evidence="2" id="KW-1185">Reference proteome</keyword>
<name>A0ACC3NPQ0_9PEZI</name>
<gene>
    <name evidence="1" type="ORF">LTR37_004490</name>
</gene>
<evidence type="ECO:0000313" key="1">
    <source>
        <dbReference type="EMBL" id="KAK3719271.1"/>
    </source>
</evidence>
<protein>
    <submittedName>
        <fullName evidence="1">Uncharacterized protein</fullName>
    </submittedName>
</protein>
<organism evidence="1 2">
    <name type="scientific">Vermiconidia calcicola</name>
    <dbReference type="NCBI Taxonomy" id="1690605"/>
    <lineage>
        <taxon>Eukaryota</taxon>
        <taxon>Fungi</taxon>
        <taxon>Dikarya</taxon>
        <taxon>Ascomycota</taxon>
        <taxon>Pezizomycotina</taxon>
        <taxon>Dothideomycetes</taxon>
        <taxon>Dothideomycetidae</taxon>
        <taxon>Mycosphaerellales</taxon>
        <taxon>Extremaceae</taxon>
        <taxon>Vermiconidia</taxon>
    </lineage>
</organism>
<reference evidence="1" key="1">
    <citation type="submission" date="2023-07" db="EMBL/GenBank/DDBJ databases">
        <title>Black Yeasts Isolated from many extreme environments.</title>
        <authorList>
            <person name="Coleine C."/>
            <person name="Stajich J.E."/>
            <person name="Selbmann L."/>
        </authorList>
    </citation>
    <scope>NUCLEOTIDE SEQUENCE</scope>
    <source>
        <strain evidence="1">CCFEE 5714</strain>
    </source>
</reference>
<sequence>MSSQLRKILRMQQARLQLRLYYVLHLPTGNYKQGRHFRPTGGRCGECERCDLYGDEDEEAAIRRAAETAEKAWKEKEGEKEDDRGAAKAMVEALVGEARGKKYWETWLDAIVDVVVA</sequence>
<comment type="caution">
    <text evidence="1">The sequence shown here is derived from an EMBL/GenBank/DDBJ whole genome shotgun (WGS) entry which is preliminary data.</text>
</comment>
<dbReference type="Proteomes" id="UP001281147">
    <property type="component" value="Unassembled WGS sequence"/>
</dbReference>
<accession>A0ACC3NPQ0</accession>
<evidence type="ECO:0000313" key="2">
    <source>
        <dbReference type="Proteomes" id="UP001281147"/>
    </source>
</evidence>